<dbReference type="SMART" id="SM00333">
    <property type="entry name" value="TUDOR"/>
    <property type="match status" value="5"/>
</dbReference>
<organism evidence="3">
    <name type="scientific">Schizaphis graminum</name>
    <name type="common">Green bug aphid</name>
    <dbReference type="NCBI Taxonomy" id="13262"/>
    <lineage>
        <taxon>Eukaryota</taxon>
        <taxon>Metazoa</taxon>
        <taxon>Ecdysozoa</taxon>
        <taxon>Arthropoda</taxon>
        <taxon>Hexapoda</taxon>
        <taxon>Insecta</taxon>
        <taxon>Pterygota</taxon>
        <taxon>Neoptera</taxon>
        <taxon>Paraneoptera</taxon>
        <taxon>Hemiptera</taxon>
        <taxon>Sternorrhyncha</taxon>
        <taxon>Aphidomorpha</taxon>
        <taxon>Aphidoidea</taxon>
        <taxon>Aphididae</taxon>
        <taxon>Aphidini</taxon>
        <taxon>Schizaphis</taxon>
    </lineage>
</organism>
<dbReference type="Gene3D" id="2.30.30.140">
    <property type="match status" value="5"/>
</dbReference>
<dbReference type="PANTHER" id="PTHR16442:SF1">
    <property type="entry name" value="RING FINGER PROTEIN 17"/>
    <property type="match status" value="1"/>
</dbReference>
<feature type="domain" description="Tudor" evidence="2">
    <location>
        <begin position="910"/>
        <end position="969"/>
    </location>
</feature>
<proteinExistence type="predicted"/>
<accession>A0A2S2NKN9</accession>
<name>A0A2S2NKN9_SCHGA</name>
<gene>
    <name evidence="3" type="primary">Rnf17_0</name>
    <name evidence="3" type="ORF">g.53086</name>
</gene>
<evidence type="ECO:0000313" key="3">
    <source>
        <dbReference type="EMBL" id="MBY17735.1"/>
    </source>
</evidence>
<dbReference type="PROSITE" id="PS50304">
    <property type="entry name" value="TUDOR"/>
    <property type="match status" value="3"/>
</dbReference>
<protein>
    <submittedName>
        <fullName evidence="3">RING finger protein</fullName>
    </submittedName>
</protein>
<sequence>MMDYIADIESMLDTTYYLAKKKITKPAIQFNFDIFKTIQQCVILNIDMSDRYVLECSPDLLPEYTLSAKIGLNSDDSMLSERPPSSISSMFSSCSNFSTFSGDTNSASADAIVNSDNAFASSDSTFTSIVNSPAQPQAIKEIVKTEVEPVIVSHVNSPSDFFLQLVANKAVLDMVNDDLDKHMKSEHGSIPVDHVKMDNTVYAVQSSADEWHRGVVLHSYNEDGKNLFRVHFIDYGFMETLTANRIRSVPPSVVLIPSLAFNCALYDLKPKSTTGWSNEAYILFNDLMLAKTGSYFVYPLELKGERIEVDVVWNENLYPLSIRDAMFFLGYGSYEYYVNKVLHEQLVKMITLSDNLKLEENKRYPVILCHVISPTEFYMRINDDTAQLEEVMNTLKTIYVPTAKNKHKSYLLYTPQIGMAVAARYSIDGHWYRAKITSLPEVRLVTVFYVDFGNSETLPWDELRVLDKELIKTPPLAIKASLADVYPAVDGVECTKWSDNAYAAFLKFSKVGYDDNLIAFIHEVDGDTHKIVLYNHTSRTEFCLNSKLVSQGYATTMDPGSCVFKKTNTRKIKQPILPKNSRNKEVIFPNDDPLMFVKPWSVTENQNHDWKNKKSKKFPGILMSVLKVVSPDEIILKKVNFNTEKLTENMNIIYANKKHNTKKLDWKINDLCAIFINKYGNWYRGKVKNIDIINQMVTVYLYDLNETIDKISIKTLHILEENCAKEKCRILHCGLYNLVPLGASDGIWPKFSCDRLIEELKKYPVVYFARMNPKAHDIALGDIWVREIAMPRALEPLRERWININRFMIEQGFALSNKQNKKDGEYSDSQSESEFNYSIVSDENDKCVNSWLPPARLVKSQFNAVVSYVDMECHIYLQNLDDETPQLLQLVSSELNELFSNSQPEPINMKWSEGQSVIVQYHLDNMWYRGTILKKNEKGEFSVQFYDYGNVETCTHEKLRSTLYMTDVPQLCVKGYFSTILPITKSRKWPIPSLDFIHSMIVEKTCVVVIDESRTTDEICAIKFMREVQNEVEVCQYLVTNKIAYFEYVSPSNLELVDTDEENIVDASEKNYYYDNNVEIYNDGDVETYSDGNGQTFNDSRQTCDDGEQTYYNGGQICYDGDEQTCDNGEQTCDNGEQTYDEYESTYDNGMMTAYSVDDDERRSSVGATQNASATMPDDGEESGYPKFCLEVNEIVEGTMCRVTGPTSLTLMITKIGGVDLSVVKDQMYNIIYDKCGTLPPLDPIVPGHAVTVIHNGLWKRGIIEDGGNSVLLVDFGVSIKLIKKNLRPCIADLFQFPMFAINCQLENVRLGDDVDAKEVVNKLSKTLRGVNLKIVGISESDNDIVGVELYNSKEEIAYQPLIDAKLLTLA</sequence>
<feature type="domain" description="Tudor" evidence="2">
    <location>
        <begin position="414"/>
        <end position="473"/>
    </location>
</feature>
<dbReference type="InterPro" id="IPR002999">
    <property type="entry name" value="Tudor"/>
</dbReference>
<dbReference type="Pfam" id="PF00567">
    <property type="entry name" value="TUDOR"/>
    <property type="match status" value="5"/>
</dbReference>
<dbReference type="InterPro" id="IPR035437">
    <property type="entry name" value="SNase_OB-fold_sf"/>
</dbReference>
<dbReference type="Gene3D" id="2.40.50.90">
    <property type="match status" value="4"/>
</dbReference>
<dbReference type="PANTHER" id="PTHR16442">
    <property type="entry name" value="RING FINGER PROTEIN 17"/>
    <property type="match status" value="1"/>
</dbReference>
<feature type="region of interest" description="Disordered" evidence="1">
    <location>
        <begin position="1156"/>
        <end position="1183"/>
    </location>
</feature>
<reference evidence="3" key="1">
    <citation type="submission" date="2018-04" db="EMBL/GenBank/DDBJ databases">
        <title>Transcriptome of Schizaphis graminum biotype I.</title>
        <authorList>
            <person name="Scully E.D."/>
            <person name="Geib S.M."/>
            <person name="Palmer N.A."/>
            <person name="Koch K."/>
            <person name="Bradshaw J."/>
            <person name="Heng-Moss T."/>
            <person name="Sarath G."/>
        </authorList>
    </citation>
    <scope>NUCLEOTIDE SEQUENCE</scope>
</reference>
<dbReference type="SMART" id="SM00743">
    <property type="entry name" value="Agenet"/>
    <property type="match status" value="4"/>
</dbReference>
<dbReference type="FunFam" id="2.30.30.140:FF:000018">
    <property type="entry name" value="Serine/threonine-protein kinase 31"/>
    <property type="match status" value="1"/>
</dbReference>
<dbReference type="SUPFAM" id="SSF63748">
    <property type="entry name" value="Tudor/PWWP/MBT"/>
    <property type="match status" value="5"/>
</dbReference>
<dbReference type="GO" id="GO:0005737">
    <property type="term" value="C:cytoplasm"/>
    <property type="evidence" value="ECO:0007669"/>
    <property type="project" value="UniProtKB-ARBA"/>
</dbReference>
<dbReference type="CDD" id="cd20379">
    <property type="entry name" value="Tudor_dTUD-like"/>
    <property type="match status" value="2"/>
</dbReference>
<feature type="domain" description="Tudor" evidence="2">
    <location>
        <begin position="194"/>
        <end position="256"/>
    </location>
</feature>
<evidence type="ECO:0000259" key="2">
    <source>
        <dbReference type="PROSITE" id="PS50304"/>
    </source>
</evidence>
<dbReference type="EMBL" id="GGMR01005116">
    <property type="protein sequence ID" value="MBY17735.1"/>
    <property type="molecule type" value="Transcribed_RNA"/>
</dbReference>
<evidence type="ECO:0000256" key="1">
    <source>
        <dbReference type="SAM" id="MobiDB-lite"/>
    </source>
</evidence>
<dbReference type="InterPro" id="IPR014002">
    <property type="entry name" value="Agenet_dom_plant"/>
</dbReference>